<gene>
    <name evidence="2" type="ORF">FRACYDRAFT_269175</name>
</gene>
<sequence length="294" mass="31832">MMMSSKVAAILLLSVMLSSTIANNSTTTIVSKRGKIKKTGEYKYFYDSSVPAACESVYIFGVGTAMSVNDYNALGSTISTGNRIVALVSDATPGNPVKLQEGPWIRYYNTIVTQIQDIIPACVDTPDPIILFGGHSASGQGIVNALPNVVPQPNGLVFLSPFKITKKMKINPSIPTLNWGFEKTTCSVSVNNAAKAAYELSSPNHRVLYRIDNEDNTITHCIFTDNGCMGFICPKGKEGGWVIPAVSKSIQIFADDIIDDGKLTRTQFDLDVVKDGKVQLYVNEESTNANTKSE</sequence>
<dbReference type="AlphaFoldDB" id="A0A1E7FFP2"/>
<name>A0A1E7FFP2_9STRA</name>
<dbReference type="InParanoid" id="A0A1E7FFP2"/>
<feature type="signal peptide" evidence="1">
    <location>
        <begin position="1"/>
        <end position="22"/>
    </location>
</feature>
<evidence type="ECO:0000313" key="3">
    <source>
        <dbReference type="Proteomes" id="UP000095751"/>
    </source>
</evidence>
<keyword evidence="1" id="KW-0732">Signal</keyword>
<keyword evidence="3" id="KW-1185">Reference proteome</keyword>
<proteinExistence type="predicted"/>
<reference evidence="2 3" key="1">
    <citation type="submission" date="2016-09" db="EMBL/GenBank/DDBJ databases">
        <title>Extensive genetic diversity and differential bi-allelic expression allows diatom success in the polar Southern Ocean.</title>
        <authorList>
            <consortium name="DOE Joint Genome Institute"/>
            <person name="Mock T."/>
            <person name="Otillar R.P."/>
            <person name="Strauss J."/>
            <person name="Dupont C."/>
            <person name="Frickenhaus S."/>
            <person name="Maumus F."/>
            <person name="Mcmullan M."/>
            <person name="Sanges R."/>
            <person name="Schmutz J."/>
            <person name="Toseland A."/>
            <person name="Valas R."/>
            <person name="Veluchamy A."/>
            <person name="Ward B.J."/>
            <person name="Allen A."/>
            <person name="Barry K."/>
            <person name="Falciatore A."/>
            <person name="Ferrante M."/>
            <person name="Fortunato A.E."/>
            <person name="Gloeckner G."/>
            <person name="Gruber A."/>
            <person name="Hipkin R."/>
            <person name="Janech M."/>
            <person name="Kroth P."/>
            <person name="Leese F."/>
            <person name="Lindquist E."/>
            <person name="Lyon B.R."/>
            <person name="Martin J."/>
            <person name="Mayer C."/>
            <person name="Parker M."/>
            <person name="Quesneville H."/>
            <person name="Raymond J."/>
            <person name="Uhlig C."/>
            <person name="Valentin K.U."/>
            <person name="Worden A.Z."/>
            <person name="Armbrust E.V."/>
            <person name="Bowler C."/>
            <person name="Green B."/>
            <person name="Moulton V."/>
            <person name="Van Oosterhout C."/>
            <person name="Grigoriev I."/>
        </authorList>
    </citation>
    <scope>NUCLEOTIDE SEQUENCE [LARGE SCALE GENOMIC DNA]</scope>
    <source>
        <strain evidence="2 3">CCMP1102</strain>
    </source>
</reference>
<dbReference type="Proteomes" id="UP000095751">
    <property type="component" value="Unassembled WGS sequence"/>
</dbReference>
<dbReference type="EMBL" id="KV784358">
    <property type="protein sequence ID" value="OEU16991.1"/>
    <property type="molecule type" value="Genomic_DNA"/>
</dbReference>
<accession>A0A1E7FFP2</accession>
<dbReference type="OrthoDB" id="44967at2759"/>
<evidence type="ECO:0000313" key="2">
    <source>
        <dbReference type="EMBL" id="OEU16991.1"/>
    </source>
</evidence>
<evidence type="ECO:0008006" key="4">
    <source>
        <dbReference type="Google" id="ProtNLM"/>
    </source>
</evidence>
<protein>
    <recommendedName>
        <fullName evidence="4">Alpha/beta-hydrolase</fullName>
    </recommendedName>
</protein>
<dbReference type="KEGG" id="fcy:FRACYDRAFT_269175"/>
<evidence type="ECO:0000256" key="1">
    <source>
        <dbReference type="SAM" id="SignalP"/>
    </source>
</evidence>
<feature type="chain" id="PRO_5009193054" description="Alpha/beta-hydrolase" evidence="1">
    <location>
        <begin position="23"/>
        <end position="294"/>
    </location>
</feature>
<organism evidence="2 3">
    <name type="scientific">Fragilariopsis cylindrus CCMP1102</name>
    <dbReference type="NCBI Taxonomy" id="635003"/>
    <lineage>
        <taxon>Eukaryota</taxon>
        <taxon>Sar</taxon>
        <taxon>Stramenopiles</taxon>
        <taxon>Ochrophyta</taxon>
        <taxon>Bacillariophyta</taxon>
        <taxon>Bacillariophyceae</taxon>
        <taxon>Bacillariophycidae</taxon>
        <taxon>Bacillariales</taxon>
        <taxon>Bacillariaceae</taxon>
        <taxon>Fragilariopsis</taxon>
    </lineage>
</organism>